<feature type="compositionally biased region" description="Low complexity" evidence="1">
    <location>
        <begin position="36"/>
        <end position="46"/>
    </location>
</feature>
<protein>
    <submittedName>
        <fullName evidence="2">Uncharacterized protein</fullName>
    </submittedName>
</protein>
<evidence type="ECO:0000256" key="1">
    <source>
        <dbReference type="SAM" id="MobiDB-lite"/>
    </source>
</evidence>
<feature type="region of interest" description="Disordered" evidence="1">
    <location>
        <begin position="25"/>
        <end position="63"/>
    </location>
</feature>
<reference evidence="2 3" key="1">
    <citation type="submission" date="2017-11" db="EMBL/GenBank/DDBJ databases">
        <title>De novo assembly and phasing of dikaryotic genomes from two isolates of Puccinia coronata f. sp. avenae, the causal agent of oat crown rust.</title>
        <authorList>
            <person name="Miller M.E."/>
            <person name="Zhang Y."/>
            <person name="Omidvar V."/>
            <person name="Sperschneider J."/>
            <person name="Schwessinger B."/>
            <person name="Raley C."/>
            <person name="Palmer J.M."/>
            <person name="Garnica D."/>
            <person name="Upadhyaya N."/>
            <person name="Rathjen J."/>
            <person name="Taylor J.M."/>
            <person name="Park R.F."/>
            <person name="Dodds P.N."/>
            <person name="Hirsch C.D."/>
            <person name="Kianian S.F."/>
            <person name="Figueroa M."/>
        </authorList>
    </citation>
    <scope>NUCLEOTIDE SEQUENCE [LARGE SCALE GENOMIC DNA]</scope>
    <source>
        <strain evidence="2">12NC29</strain>
    </source>
</reference>
<dbReference type="Proteomes" id="UP000235388">
    <property type="component" value="Unassembled WGS sequence"/>
</dbReference>
<sequence length="102" mass="10905">MANRTRVPVAGAGTCLKLQTNWAPAPTPAQAGTRAAGGQVPAAGAGTRAQSCQKWTPTPAPGTLRRVPVTGTCWPWVPGTRKQVPVCHLYYSHWEDEEIYHG</sequence>
<evidence type="ECO:0000313" key="2">
    <source>
        <dbReference type="EMBL" id="PLW47496.1"/>
    </source>
</evidence>
<comment type="caution">
    <text evidence="2">The sequence shown here is derived from an EMBL/GenBank/DDBJ whole genome shotgun (WGS) entry which is preliminary data.</text>
</comment>
<name>A0A2N5VC56_9BASI</name>
<keyword evidence="3" id="KW-1185">Reference proteome</keyword>
<organism evidence="2 3">
    <name type="scientific">Puccinia coronata f. sp. avenae</name>
    <dbReference type="NCBI Taxonomy" id="200324"/>
    <lineage>
        <taxon>Eukaryota</taxon>
        <taxon>Fungi</taxon>
        <taxon>Dikarya</taxon>
        <taxon>Basidiomycota</taxon>
        <taxon>Pucciniomycotina</taxon>
        <taxon>Pucciniomycetes</taxon>
        <taxon>Pucciniales</taxon>
        <taxon>Pucciniaceae</taxon>
        <taxon>Puccinia</taxon>
    </lineage>
</organism>
<proteinExistence type="predicted"/>
<dbReference type="AlphaFoldDB" id="A0A2N5VC56"/>
<accession>A0A2N5VC56</accession>
<dbReference type="EMBL" id="PGCJ01000110">
    <property type="protein sequence ID" value="PLW47496.1"/>
    <property type="molecule type" value="Genomic_DNA"/>
</dbReference>
<gene>
    <name evidence="2" type="ORF">PCANC_07832</name>
</gene>
<evidence type="ECO:0000313" key="3">
    <source>
        <dbReference type="Proteomes" id="UP000235388"/>
    </source>
</evidence>